<dbReference type="RefSeq" id="XP_029725775.1">
    <property type="nucleotide sequence ID" value="XM_029869915.2"/>
</dbReference>
<comment type="function">
    <text evidence="8">Involved in the lipid remodeling steps of GPI-anchor maturation.</text>
</comment>
<evidence type="ECO:0000313" key="10">
    <source>
        <dbReference type="Proteomes" id="UP000069940"/>
    </source>
</evidence>
<feature type="transmembrane region" description="Helical" evidence="8">
    <location>
        <begin position="39"/>
        <end position="61"/>
    </location>
</feature>
<keyword evidence="8" id="KW-0333">Golgi apparatus</keyword>
<feature type="transmembrane region" description="Helical" evidence="8">
    <location>
        <begin position="270"/>
        <end position="288"/>
    </location>
</feature>
<comment type="similarity">
    <text evidence="2 8">Belongs to the PGAP3 family.</text>
</comment>
<evidence type="ECO:0000256" key="5">
    <source>
        <dbReference type="ARBA" id="ARBA00022729"/>
    </source>
</evidence>
<reference evidence="9" key="2">
    <citation type="submission" date="2025-05" db="UniProtKB">
        <authorList>
            <consortium name="EnsemblMetazoa"/>
        </authorList>
    </citation>
    <scope>IDENTIFICATION</scope>
    <source>
        <strain evidence="9">Foshan</strain>
    </source>
</reference>
<sequence>MVLILKILILHFKWAVLAPSRFMLITNPDKPCNQFWTGIMISLRSVVVVAVLLLFLVRLIAASAGDQSQFFQNCLRNCVLENCTKSGLAFKRPGSQNSINKLLLWTCYDECGYDCMWKTTSAFLKRNWTTPQFYGKWPFVRLLGLQEPASVFFSMTNFGTHYSMLKKFRREVRPDSPMYTLWHAFSYICLNAWIWSTVFHSRDFPITELFDYAFAYSMVLASFYCMVMRMIHRRSKYLKALFSLLCIVFFINHFSYLSVGRFDYAYNMKANIVTGMTGAVGWIFWCLLQRRKRRYVWKCFLFIVLATSSLLLEVHDFPPIFWILDAHSIWHLVTAPLTVLFYSFIIDDCRSLRQELYGIADDDTRKLL</sequence>
<dbReference type="EnsemblMetazoa" id="AALFPA23_010643.R14946">
    <property type="protein sequence ID" value="AALFPA23_010643.P14946"/>
    <property type="gene ID" value="AALFPA23_010643"/>
</dbReference>
<feature type="transmembrane region" description="Helical" evidence="8">
    <location>
        <begin position="320"/>
        <end position="345"/>
    </location>
</feature>
<keyword evidence="5" id="KW-0732">Signal</keyword>
<feature type="transmembrane region" description="Helical" evidence="8">
    <location>
        <begin position="240"/>
        <end position="258"/>
    </location>
</feature>
<dbReference type="Proteomes" id="UP000069940">
    <property type="component" value="Unassembled WGS sequence"/>
</dbReference>
<protein>
    <recommendedName>
        <fullName evidence="8">Post-GPI attachment to proteins factor 3</fullName>
    </recommendedName>
</protein>
<organism evidence="9 10">
    <name type="scientific">Aedes albopictus</name>
    <name type="common">Asian tiger mosquito</name>
    <name type="synonym">Stegomyia albopicta</name>
    <dbReference type="NCBI Taxonomy" id="7160"/>
    <lineage>
        <taxon>Eukaryota</taxon>
        <taxon>Metazoa</taxon>
        <taxon>Ecdysozoa</taxon>
        <taxon>Arthropoda</taxon>
        <taxon>Hexapoda</taxon>
        <taxon>Insecta</taxon>
        <taxon>Pterygota</taxon>
        <taxon>Neoptera</taxon>
        <taxon>Endopterygota</taxon>
        <taxon>Diptera</taxon>
        <taxon>Nematocera</taxon>
        <taxon>Culicoidea</taxon>
        <taxon>Culicidae</taxon>
        <taxon>Culicinae</taxon>
        <taxon>Aedini</taxon>
        <taxon>Aedes</taxon>
        <taxon>Stegomyia</taxon>
    </lineage>
</organism>
<keyword evidence="4 8" id="KW-0812">Transmembrane</keyword>
<accession>A0ABM1YN50</accession>
<evidence type="ECO:0000256" key="3">
    <source>
        <dbReference type="ARBA" id="ARBA00022502"/>
    </source>
</evidence>
<dbReference type="PANTHER" id="PTHR13148:SF0">
    <property type="entry name" value="POST-GPI ATTACHMENT TO PROTEINS FACTOR 3"/>
    <property type="match status" value="1"/>
</dbReference>
<comment type="subcellular location">
    <subcellularLocation>
        <location evidence="1">Endomembrane system</location>
        <topology evidence="1">Multi-pass membrane protein</topology>
    </subcellularLocation>
    <subcellularLocation>
        <location evidence="8">Golgi apparatus membrane</location>
        <topology evidence="8">Multi-pass membrane protein</topology>
    </subcellularLocation>
</comment>
<reference evidence="10" key="1">
    <citation type="journal article" date="2015" name="Proc. Natl. Acad. Sci. U.S.A.">
        <title>Genome sequence of the Asian Tiger mosquito, Aedes albopictus, reveals insights into its biology, genetics, and evolution.</title>
        <authorList>
            <person name="Chen X.G."/>
            <person name="Jiang X."/>
            <person name="Gu J."/>
            <person name="Xu M."/>
            <person name="Wu Y."/>
            <person name="Deng Y."/>
            <person name="Zhang C."/>
            <person name="Bonizzoni M."/>
            <person name="Dermauw W."/>
            <person name="Vontas J."/>
            <person name="Armbruster P."/>
            <person name="Huang X."/>
            <person name="Yang Y."/>
            <person name="Zhang H."/>
            <person name="He W."/>
            <person name="Peng H."/>
            <person name="Liu Y."/>
            <person name="Wu K."/>
            <person name="Chen J."/>
            <person name="Lirakis M."/>
            <person name="Topalis P."/>
            <person name="Van Leeuwen T."/>
            <person name="Hall A.B."/>
            <person name="Jiang X."/>
            <person name="Thorpe C."/>
            <person name="Mueller R.L."/>
            <person name="Sun C."/>
            <person name="Waterhouse R.M."/>
            <person name="Yan G."/>
            <person name="Tu Z.J."/>
            <person name="Fang X."/>
            <person name="James A.A."/>
        </authorList>
    </citation>
    <scope>NUCLEOTIDE SEQUENCE [LARGE SCALE GENOMIC DNA]</scope>
    <source>
        <strain evidence="10">Foshan</strain>
    </source>
</reference>
<evidence type="ECO:0000256" key="8">
    <source>
        <dbReference type="RuleBase" id="RU365066"/>
    </source>
</evidence>
<dbReference type="Pfam" id="PF04080">
    <property type="entry name" value="Per1"/>
    <property type="match status" value="1"/>
</dbReference>
<keyword evidence="3 8" id="KW-0337">GPI-anchor biosynthesis</keyword>
<feature type="transmembrane region" description="Helical" evidence="8">
    <location>
        <begin position="210"/>
        <end position="228"/>
    </location>
</feature>
<evidence type="ECO:0000256" key="6">
    <source>
        <dbReference type="ARBA" id="ARBA00022989"/>
    </source>
</evidence>
<keyword evidence="6 8" id="KW-1133">Transmembrane helix</keyword>
<dbReference type="RefSeq" id="XP_029725776.1">
    <property type="nucleotide sequence ID" value="XM_029869916.2"/>
</dbReference>
<feature type="transmembrane region" description="Helical" evidence="8">
    <location>
        <begin position="295"/>
        <end position="314"/>
    </location>
</feature>
<evidence type="ECO:0000256" key="4">
    <source>
        <dbReference type="ARBA" id="ARBA00022692"/>
    </source>
</evidence>
<evidence type="ECO:0000256" key="1">
    <source>
        <dbReference type="ARBA" id="ARBA00004127"/>
    </source>
</evidence>
<evidence type="ECO:0000256" key="7">
    <source>
        <dbReference type="ARBA" id="ARBA00023136"/>
    </source>
</evidence>
<dbReference type="PANTHER" id="PTHR13148">
    <property type="entry name" value="PER1-RELATED"/>
    <property type="match status" value="1"/>
</dbReference>
<feature type="transmembrane region" description="Helical" evidence="8">
    <location>
        <begin position="179"/>
        <end position="198"/>
    </location>
</feature>
<evidence type="ECO:0000256" key="2">
    <source>
        <dbReference type="ARBA" id="ARBA00006387"/>
    </source>
</evidence>
<name>A0ABM1YN50_AEDAL</name>
<evidence type="ECO:0000313" key="9">
    <source>
        <dbReference type="EnsemblMetazoa" id="AALFPA23_010643.P14946"/>
    </source>
</evidence>
<keyword evidence="7 8" id="KW-0472">Membrane</keyword>
<proteinExistence type="inferred from homology"/>
<dbReference type="EnsemblMetazoa" id="AALFPA23_010643.R14945">
    <property type="protein sequence ID" value="AALFPA23_010643.P14945"/>
    <property type="gene ID" value="AALFPA23_010643"/>
</dbReference>
<keyword evidence="10" id="KW-1185">Reference proteome</keyword>
<dbReference type="GeneID" id="109420257"/>
<dbReference type="InterPro" id="IPR007217">
    <property type="entry name" value="Per1-like"/>
</dbReference>